<evidence type="ECO:0000313" key="2">
    <source>
        <dbReference type="EMBL" id="TWT38492.1"/>
    </source>
</evidence>
<comment type="caution">
    <text evidence="2">The sequence shown here is derived from an EMBL/GenBank/DDBJ whole genome shotgun (WGS) entry which is preliminary data.</text>
</comment>
<feature type="transmembrane region" description="Helical" evidence="1">
    <location>
        <begin position="117"/>
        <end position="139"/>
    </location>
</feature>
<feature type="transmembrane region" description="Helical" evidence="1">
    <location>
        <begin position="145"/>
        <end position="164"/>
    </location>
</feature>
<gene>
    <name evidence="2" type="ORF">Enr8_01840</name>
</gene>
<keyword evidence="1" id="KW-0472">Membrane</keyword>
<protein>
    <submittedName>
        <fullName evidence="2">Uncharacterized protein</fullName>
    </submittedName>
</protein>
<feature type="transmembrane region" description="Helical" evidence="1">
    <location>
        <begin position="48"/>
        <end position="71"/>
    </location>
</feature>
<keyword evidence="3" id="KW-1185">Reference proteome</keyword>
<feature type="transmembrane region" description="Helical" evidence="1">
    <location>
        <begin position="91"/>
        <end position="110"/>
    </location>
</feature>
<evidence type="ECO:0000313" key="3">
    <source>
        <dbReference type="Proteomes" id="UP000318878"/>
    </source>
</evidence>
<reference evidence="2 3" key="1">
    <citation type="submission" date="2019-02" db="EMBL/GenBank/DDBJ databases">
        <title>Deep-cultivation of Planctomycetes and their phenomic and genomic characterization uncovers novel biology.</title>
        <authorList>
            <person name="Wiegand S."/>
            <person name="Jogler M."/>
            <person name="Boedeker C."/>
            <person name="Pinto D."/>
            <person name="Vollmers J."/>
            <person name="Rivas-Marin E."/>
            <person name="Kohn T."/>
            <person name="Peeters S.H."/>
            <person name="Heuer A."/>
            <person name="Rast P."/>
            <person name="Oberbeckmann S."/>
            <person name="Bunk B."/>
            <person name="Jeske O."/>
            <person name="Meyerdierks A."/>
            <person name="Storesund J.E."/>
            <person name="Kallscheuer N."/>
            <person name="Luecker S."/>
            <person name="Lage O.M."/>
            <person name="Pohl T."/>
            <person name="Merkel B.J."/>
            <person name="Hornburger P."/>
            <person name="Mueller R.-W."/>
            <person name="Bruemmer F."/>
            <person name="Labrenz M."/>
            <person name="Spormann A.M."/>
            <person name="Op Den Camp H."/>
            <person name="Overmann J."/>
            <person name="Amann R."/>
            <person name="Jetten M.S.M."/>
            <person name="Mascher T."/>
            <person name="Medema M.H."/>
            <person name="Devos D.P."/>
            <person name="Kaster A.-K."/>
            <person name="Ovreas L."/>
            <person name="Rohde M."/>
            <person name="Galperin M.Y."/>
            <person name="Jogler C."/>
        </authorList>
    </citation>
    <scope>NUCLEOTIDE SEQUENCE [LARGE SCALE GENOMIC DNA]</scope>
    <source>
        <strain evidence="2 3">Enr8</strain>
    </source>
</reference>
<keyword evidence="1" id="KW-1133">Transmembrane helix</keyword>
<name>A0A5C5VL99_9BACT</name>
<proteinExistence type="predicted"/>
<sequence>MLCRNLLCYNELRRDFFAPPAGLLSVRNMTEFEHRGQDQNRLPGVRELVFWLVLAIILAMGLIGLIVGVAIHEAALAADGDQQQWVETTLAIVILSAPVLAPAALFYMSVCCRMKMAALAMSIALAIAATGAFFGMLAATFYSEAATGMLLVILAVMLRVGHLNTCWYKALDQQETPPRAQFRRLDAGLAVLSLAIISVSAAWTCTWQW</sequence>
<feature type="transmembrane region" description="Helical" evidence="1">
    <location>
        <begin position="185"/>
        <end position="203"/>
    </location>
</feature>
<evidence type="ECO:0000256" key="1">
    <source>
        <dbReference type="SAM" id="Phobius"/>
    </source>
</evidence>
<dbReference type="EMBL" id="SJPF01000001">
    <property type="protein sequence ID" value="TWT38492.1"/>
    <property type="molecule type" value="Genomic_DNA"/>
</dbReference>
<keyword evidence="1" id="KW-0812">Transmembrane</keyword>
<dbReference type="AlphaFoldDB" id="A0A5C5VL99"/>
<dbReference type="Proteomes" id="UP000318878">
    <property type="component" value="Unassembled WGS sequence"/>
</dbReference>
<accession>A0A5C5VL99</accession>
<organism evidence="2 3">
    <name type="scientific">Blastopirellula retiformator</name>
    <dbReference type="NCBI Taxonomy" id="2527970"/>
    <lineage>
        <taxon>Bacteria</taxon>
        <taxon>Pseudomonadati</taxon>
        <taxon>Planctomycetota</taxon>
        <taxon>Planctomycetia</taxon>
        <taxon>Pirellulales</taxon>
        <taxon>Pirellulaceae</taxon>
        <taxon>Blastopirellula</taxon>
    </lineage>
</organism>